<feature type="domain" description="Ig-like" evidence="2">
    <location>
        <begin position="147"/>
        <end position="236"/>
    </location>
</feature>
<comment type="caution">
    <text evidence="3">The sequence shown here is derived from an EMBL/GenBank/DDBJ whole genome shotgun (WGS) entry which is preliminary data.</text>
</comment>
<organism evidence="3 4">
    <name type="scientific">Ilyodon furcidens</name>
    <name type="common">goldbreast splitfin</name>
    <dbReference type="NCBI Taxonomy" id="33524"/>
    <lineage>
        <taxon>Eukaryota</taxon>
        <taxon>Metazoa</taxon>
        <taxon>Chordata</taxon>
        <taxon>Craniata</taxon>
        <taxon>Vertebrata</taxon>
        <taxon>Euteleostomi</taxon>
        <taxon>Actinopterygii</taxon>
        <taxon>Neopterygii</taxon>
        <taxon>Teleostei</taxon>
        <taxon>Neoteleostei</taxon>
        <taxon>Acanthomorphata</taxon>
        <taxon>Ovalentaria</taxon>
        <taxon>Atherinomorphae</taxon>
        <taxon>Cyprinodontiformes</taxon>
        <taxon>Goodeidae</taxon>
        <taxon>Ilyodon</taxon>
    </lineage>
</organism>
<dbReference type="SMART" id="SM00408">
    <property type="entry name" value="IGc2"/>
    <property type="match status" value="14"/>
</dbReference>
<dbReference type="EMBL" id="JAHRIQ010070646">
    <property type="protein sequence ID" value="MEQ2244109.1"/>
    <property type="molecule type" value="Genomic_DNA"/>
</dbReference>
<evidence type="ECO:0000259" key="2">
    <source>
        <dbReference type="PROSITE" id="PS50835"/>
    </source>
</evidence>
<feature type="domain" description="Ig-like" evidence="2">
    <location>
        <begin position="52"/>
        <end position="140"/>
    </location>
</feature>
<gene>
    <name evidence="3" type="primary">HMCN1_2</name>
    <name evidence="3" type="ORF">ILYODFUR_013768</name>
</gene>
<dbReference type="InterPro" id="IPR036383">
    <property type="entry name" value="TSP1_rpt_sf"/>
</dbReference>
<dbReference type="SUPFAM" id="SSF48726">
    <property type="entry name" value="Immunoglobulin"/>
    <property type="match status" value="15"/>
</dbReference>
<dbReference type="PANTHER" id="PTHR10075:SF14">
    <property type="entry name" value="CELL ADHESION MOLECULE DSCAM2-RELATED"/>
    <property type="match status" value="1"/>
</dbReference>
<dbReference type="PANTHER" id="PTHR10075">
    <property type="entry name" value="BASIGIN RELATED"/>
    <property type="match status" value="1"/>
</dbReference>
<evidence type="ECO:0000256" key="1">
    <source>
        <dbReference type="ARBA" id="ARBA00023319"/>
    </source>
</evidence>
<accession>A0ABV0UHB2</accession>
<dbReference type="InterPro" id="IPR013106">
    <property type="entry name" value="Ig_V-set"/>
</dbReference>
<feature type="domain" description="Ig-like" evidence="2">
    <location>
        <begin position="886"/>
        <end position="971"/>
    </location>
</feature>
<feature type="domain" description="Ig-like" evidence="2">
    <location>
        <begin position="1155"/>
        <end position="1242"/>
    </location>
</feature>
<reference evidence="3 4" key="1">
    <citation type="submission" date="2021-06" db="EMBL/GenBank/DDBJ databases">
        <authorList>
            <person name="Palmer J.M."/>
        </authorList>
    </citation>
    <scope>NUCLEOTIDE SEQUENCE [LARGE SCALE GENOMIC DNA]</scope>
    <source>
        <strain evidence="4">if_2019</strain>
        <tissue evidence="3">Muscle</tissue>
    </source>
</reference>
<dbReference type="InterPro" id="IPR013783">
    <property type="entry name" value="Ig-like_fold"/>
</dbReference>
<sequence>NSESLEMNIVSGGSKLQIARLQLSDSGTYTCVASNVEGKAHKSYHLTIQVPPSISGSEMPSEIGVLVNKSIELVCEAQGTPTPTIQWLKDGDSINRTEASSLRVSSDGNTLTVTQADPAVSGKYTCVASNAAGEENRIFNLHVYVPPAILGSSEPVEDLTTVLDSSVSIECVASGSPRPQLNWLRNGLPLPVSSNIQLLSAGQVLRITRIQVSDGGTYTCVASNRAGVDNRQYTLQVHVPPGVEGAGTTEDVTVIKGTLTSLLCIADGSPTPTISWLRDGATLMVDHRVSLLSLNTTLHLNQAQVNDTGLYSCVANNNAGQASRHFNLKVLDPPRIRNSDQSAKVSVVVNNVLELVCEATGIPTPTLTWLKDERPLPQTESLRLLRGGEVLHFTSAQLDDTGRYSCLANSAAGDDDKDFLVQVHVPPNISGESTPRHLSVLQNGQITLECRSNAVPPPTLTWLKDGTPLQTSTRLRILSSGRYLQINVAELSDRAQYTCVASNIAGKTTRLFNLTVHVPPAIKDGSQMVSTHINKPAALECVVSGVPPPRVTWRKNGAILAENNPRYTFAEDGSLHIHSAQVTDTGRYLCMAANQAGTQRKRVDLQVYVPPSIANSGTNVTVIVNMQTTLPCEVTGIPKPTISWQKNGRTISTEQNQNIYRLLSSGSLVIIAPVVEDTAEYKCVVSNEAGEESRSITLSVIVPPSIADEPTELIVTRLSPVVIACTAAGVPEPSIHWSKDGIKLLNTGEGYSILPTGQVQIPSAQLTHAGHYICTAKNIAGSTQRHVQLTVQELPVIQSQPSTVDVIYNSPVTLPCRVTGSPRPTITWQKEGINLPVAGGDYTVLPDGSLQISKASLSDSGTFICVAQNPAGTAVGKTKLRMQVAPVIRSETQEYLALLDSPVTIQCQAEGSPPPSITWHKDGQLLSDSVRQRLLSSGSLQIAFVQKSDAGQYTCTAANPAGTDSLDMRLTVQIPPSIRGGEQEVVVVEKSHAQLICVAEGIPQPKLSWEKDGNPLSESQGEYTILPSGELVIDSTQPEDAGSYSCVATNSVGEDTWTVTLSVHTHPSFTKLLADVALNKGERLVLTCGVSGIPPPTIKWTINNKIIPVHYGHMNDHSELVIERVSKEDSGTYTCVAENRVGTISSLGFVYVKEPPIINGDLQSNRIEPLGGNAILNCEVRGDPLPTIQWSKNGINIQINDRIRQLDNGSLAIYGTVSEDAGSYMCVATNDAGVVERSVILTLQSAPIITLEPVGTVVDAGTTVILNCQAEGEPPPMIDWSQHARPLLANNRFSTLSNGSLRITSAQKEDTSEYECVARNLLGSVLVSVALTVRVHGGYSEWTEWDLCSVSCGAGNQKRVRQCNKPLPANGGRHCAGSDTETRSCQGKPCPVDGNWSQWSSWEECSQTCGQGNKTRVRSCSNPTAQHGGRPCVGKAVEAIMCSVRPCPIAGNWGSWLSWSPCSETCGKGIQSRIRLCNNPPPAFDGPQCEGTDTQSQVCKEIPCP</sequence>
<feature type="non-terminal residue" evidence="3">
    <location>
        <position position="1505"/>
    </location>
</feature>
<feature type="domain" description="Ig-like" evidence="2">
    <location>
        <begin position="976"/>
        <end position="1062"/>
    </location>
</feature>
<feature type="domain" description="Ig-like" evidence="2">
    <location>
        <begin position="611"/>
        <end position="699"/>
    </location>
</feature>
<feature type="domain" description="Ig-like" evidence="2">
    <location>
        <begin position="1247"/>
        <end position="1332"/>
    </location>
</feature>
<dbReference type="PRINTS" id="PR01705">
    <property type="entry name" value="TSP1REPEAT"/>
</dbReference>
<dbReference type="Gene3D" id="2.60.40.10">
    <property type="entry name" value="Immunoglobulins"/>
    <property type="match status" value="15"/>
</dbReference>
<dbReference type="Pfam" id="PF07679">
    <property type="entry name" value="I-set"/>
    <property type="match status" value="10"/>
</dbReference>
<dbReference type="SMART" id="SM00406">
    <property type="entry name" value="IGv"/>
    <property type="match status" value="5"/>
</dbReference>
<dbReference type="PROSITE" id="PS50835">
    <property type="entry name" value="IG_LIKE"/>
    <property type="match status" value="15"/>
</dbReference>
<feature type="domain" description="Ig-like" evidence="2">
    <location>
        <begin position="334"/>
        <end position="422"/>
    </location>
</feature>
<evidence type="ECO:0000313" key="4">
    <source>
        <dbReference type="Proteomes" id="UP001482620"/>
    </source>
</evidence>
<dbReference type="InterPro" id="IPR013098">
    <property type="entry name" value="Ig_I-set"/>
</dbReference>
<keyword evidence="1" id="KW-0393">Immunoglobulin domain</keyword>
<dbReference type="SUPFAM" id="SSF82895">
    <property type="entry name" value="TSP-1 type 1 repeat"/>
    <property type="match status" value="3"/>
</dbReference>
<feature type="non-terminal residue" evidence="3">
    <location>
        <position position="1"/>
    </location>
</feature>
<dbReference type="Gene3D" id="2.20.100.10">
    <property type="entry name" value="Thrombospondin type-1 (TSP1) repeat"/>
    <property type="match status" value="3"/>
</dbReference>
<dbReference type="InterPro" id="IPR003598">
    <property type="entry name" value="Ig_sub2"/>
</dbReference>
<dbReference type="InterPro" id="IPR003599">
    <property type="entry name" value="Ig_sub"/>
</dbReference>
<keyword evidence="4" id="KW-1185">Reference proteome</keyword>
<dbReference type="InterPro" id="IPR000884">
    <property type="entry name" value="TSP1_rpt"/>
</dbReference>
<name>A0ABV0UHB2_9TELE</name>
<dbReference type="Pfam" id="PF13927">
    <property type="entry name" value="Ig_3"/>
    <property type="match status" value="5"/>
</dbReference>
<dbReference type="SMART" id="SM00409">
    <property type="entry name" value="IG"/>
    <property type="match status" value="15"/>
</dbReference>
<feature type="domain" description="Ig-like" evidence="2">
    <location>
        <begin position="1"/>
        <end position="47"/>
    </location>
</feature>
<feature type="domain" description="Ig-like" evidence="2">
    <location>
        <begin position="795"/>
        <end position="883"/>
    </location>
</feature>
<dbReference type="SMART" id="SM00209">
    <property type="entry name" value="TSP1"/>
    <property type="match status" value="3"/>
</dbReference>
<dbReference type="InterPro" id="IPR007110">
    <property type="entry name" value="Ig-like_dom"/>
</dbReference>
<dbReference type="InterPro" id="IPR036179">
    <property type="entry name" value="Ig-like_dom_sf"/>
</dbReference>
<feature type="domain" description="Ig-like" evidence="2">
    <location>
        <begin position="704"/>
        <end position="790"/>
    </location>
</feature>
<dbReference type="Proteomes" id="UP001482620">
    <property type="component" value="Unassembled WGS sequence"/>
</dbReference>
<dbReference type="Pfam" id="PF00090">
    <property type="entry name" value="TSP_1"/>
    <property type="match status" value="3"/>
</dbReference>
<feature type="domain" description="Ig-like" evidence="2">
    <location>
        <begin position="241"/>
        <end position="329"/>
    </location>
</feature>
<feature type="domain" description="Ig-like" evidence="2">
    <location>
        <begin position="520"/>
        <end position="606"/>
    </location>
</feature>
<evidence type="ECO:0000313" key="3">
    <source>
        <dbReference type="EMBL" id="MEQ2244109.1"/>
    </source>
</evidence>
<feature type="domain" description="Ig-like" evidence="2">
    <location>
        <begin position="1067"/>
        <end position="1145"/>
    </location>
</feature>
<feature type="domain" description="Ig-like" evidence="2">
    <location>
        <begin position="427"/>
        <end position="515"/>
    </location>
</feature>
<proteinExistence type="predicted"/>
<dbReference type="PROSITE" id="PS50092">
    <property type="entry name" value="TSP1"/>
    <property type="match status" value="3"/>
</dbReference>
<protein>
    <submittedName>
        <fullName evidence="3">Hemicentin-1</fullName>
    </submittedName>
</protein>